<evidence type="ECO:0000313" key="2">
    <source>
        <dbReference type="Proteomes" id="UP001374584"/>
    </source>
</evidence>
<accession>A0AAN9ML75</accession>
<dbReference type="AlphaFoldDB" id="A0AAN9ML75"/>
<proteinExistence type="predicted"/>
<dbReference type="Proteomes" id="UP001374584">
    <property type="component" value="Unassembled WGS sequence"/>
</dbReference>
<evidence type="ECO:0000313" key="1">
    <source>
        <dbReference type="EMBL" id="KAK7355916.1"/>
    </source>
</evidence>
<protein>
    <submittedName>
        <fullName evidence="1">Uncharacterized protein</fullName>
    </submittedName>
</protein>
<keyword evidence="2" id="KW-1185">Reference proteome</keyword>
<sequence>MTPKLSTNFHQEILNEGINTLSTRFSGLFRREAKDEGTGHSVVDAGLLEESNAEQTFIQSTSAVGFGVHEGRKLQSMQMKLVFAGCFALLDA</sequence>
<organism evidence="1 2">
    <name type="scientific">Phaseolus coccineus</name>
    <name type="common">Scarlet runner bean</name>
    <name type="synonym">Phaseolus multiflorus</name>
    <dbReference type="NCBI Taxonomy" id="3886"/>
    <lineage>
        <taxon>Eukaryota</taxon>
        <taxon>Viridiplantae</taxon>
        <taxon>Streptophyta</taxon>
        <taxon>Embryophyta</taxon>
        <taxon>Tracheophyta</taxon>
        <taxon>Spermatophyta</taxon>
        <taxon>Magnoliopsida</taxon>
        <taxon>eudicotyledons</taxon>
        <taxon>Gunneridae</taxon>
        <taxon>Pentapetalae</taxon>
        <taxon>rosids</taxon>
        <taxon>fabids</taxon>
        <taxon>Fabales</taxon>
        <taxon>Fabaceae</taxon>
        <taxon>Papilionoideae</taxon>
        <taxon>50 kb inversion clade</taxon>
        <taxon>NPAAA clade</taxon>
        <taxon>indigoferoid/millettioid clade</taxon>
        <taxon>Phaseoleae</taxon>
        <taxon>Phaseolus</taxon>
    </lineage>
</organism>
<name>A0AAN9ML75_PHACN</name>
<reference evidence="1 2" key="1">
    <citation type="submission" date="2024-01" db="EMBL/GenBank/DDBJ databases">
        <title>The genomes of 5 underutilized Papilionoideae crops provide insights into root nodulation and disease resistanc.</title>
        <authorList>
            <person name="Jiang F."/>
        </authorList>
    </citation>
    <scope>NUCLEOTIDE SEQUENCE [LARGE SCALE GENOMIC DNA]</scope>
    <source>
        <strain evidence="1">JINMINGXINNONG_FW02</strain>
        <tissue evidence="1">Leaves</tissue>
    </source>
</reference>
<gene>
    <name evidence="1" type="ORF">VNO80_15180</name>
</gene>
<dbReference type="EMBL" id="JAYMYR010000006">
    <property type="protein sequence ID" value="KAK7355916.1"/>
    <property type="molecule type" value="Genomic_DNA"/>
</dbReference>
<comment type="caution">
    <text evidence="1">The sequence shown here is derived from an EMBL/GenBank/DDBJ whole genome shotgun (WGS) entry which is preliminary data.</text>
</comment>